<sequence length="55" mass="6301">MINIYELYKNERYSLGIDVGLKEFAIMSDGKILNNLKWNVIKGTLTREVGITLIV</sequence>
<organism evidence="1 2">
    <name type="scientific">Clostridium sporogenes</name>
    <dbReference type="NCBI Taxonomy" id="1509"/>
    <lineage>
        <taxon>Bacteria</taxon>
        <taxon>Bacillati</taxon>
        <taxon>Bacillota</taxon>
        <taxon>Clostridia</taxon>
        <taxon>Eubacteriales</taxon>
        <taxon>Clostridiaceae</taxon>
        <taxon>Clostridium</taxon>
    </lineage>
</organism>
<dbReference type="Proteomes" id="UP000182204">
    <property type="component" value="Chromosome"/>
</dbReference>
<dbReference type="RefSeq" id="WP_155119537.1">
    <property type="nucleotide sequence ID" value="NZ_CP013243.1"/>
</dbReference>
<dbReference type="EMBL" id="CP013243">
    <property type="protein sequence ID" value="APH14039.1"/>
    <property type="molecule type" value="Genomic_DNA"/>
</dbReference>
<evidence type="ECO:0000313" key="2">
    <source>
        <dbReference type="Proteomes" id="UP000182204"/>
    </source>
</evidence>
<name>A0A1L3ND37_CLOSG</name>
<gene>
    <name evidence="1" type="ORF">NPD5_1214</name>
</gene>
<dbReference type="AlphaFoldDB" id="A0A1L3ND37"/>
<accession>A0A1L3ND37</accession>
<proteinExistence type="predicted"/>
<evidence type="ECO:0000313" key="1">
    <source>
        <dbReference type="EMBL" id="APH14039.1"/>
    </source>
</evidence>
<protein>
    <submittedName>
        <fullName evidence="1">Uncharacterized protein</fullName>
    </submittedName>
</protein>
<reference evidence="1 2" key="1">
    <citation type="submission" date="2015-11" db="EMBL/GenBank/DDBJ databases">
        <authorList>
            <person name="Hill K.K."/>
            <person name="Shirey T.B."/>
            <person name="Raphael B."/>
            <person name="Daligault H.E."/>
            <person name="Davenport K.W."/>
            <person name="Bruce D.C."/>
            <person name="Foley B.T."/>
            <person name="Johnson S.L."/>
        </authorList>
    </citation>
    <scope>NUCLEOTIDE SEQUENCE [LARGE SCALE GENOMIC DNA]</scope>
    <source>
        <strain evidence="1 2">CDC_1632</strain>
    </source>
</reference>